<sequence length="414" mass="44745">MCRSLVAIPGGPRLRRQIGLQGGDKCQPKPIKISQPLFWLSDLVPPSQHSRPGAETVHLEWRRLVWSRDPSFGVEIPDLEERPLLWSRNPKTERRHRSTDPKTSSSPGFAAMTGKTAPPATEPAPEKEPAPTPKEEPAPAPAAEEPPAPEQPPATEQPPAPTDEPAPVPTAEVTPASEEGSPAPPAEPQVPAPEPKPEKPKAEPPSSPLSLAVEQVSENSVTLTWKAPEQTGRSGLDGYVVEICKDGSTDWTAVNKEPFLSTRYTIPDLGSGDKIHVRVKAVNANGTSAPATLEQPVLIREILRIICSLFPGDCWMGEAGKPEPEVIWTKGDQPLDTSHINIRNTQKDTIFYIRQAQRSDSGKYELAVRINGAEDKAILDIRVIGKAGHEILHGCSGTRSCPWLGITPVMGGMG</sequence>
<keyword evidence="6" id="KW-1185">Reference proteome</keyword>
<dbReference type="EMBL" id="KZ518891">
    <property type="protein sequence ID" value="PKU28893.1"/>
    <property type="molecule type" value="Genomic_DNA"/>
</dbReference>
<evidence type="ECO:0000259" key="4">
    <source>
        <dbReference type="PROSITE" id="PS50853"/>
    </source>
</evidence>
<dbReference type="PANTHER" id="PTHR14340:SF13">
    <property type="entry name" value="TITIN"/>
    <property type="match status" value="1"/>
</dbReference>
<feature type="domain" description="Fibronectin type-III" evidence="4">
    <location>
        <begin position="204"/>
        <end position="302"/>
    </location>
</feature>
<dbReference type="CDD" id="cd00063">
    <property type="entry name" value="FN3"/>
    <property type="match status" value="1"/>
</dbReference>
<dbReference type="InterPro" id="IPR036179">
    <property type="entry name" value="Ig-like_dom_sf"/>
</dbReference>
<dbReference type="FunFam" id="2.60.40.10:FF:000225">
    <property type="entry name" value="Myosin-binding protein C, cardiac-type"/>
    <property type="match status" value="1"/>
</dbReference>
<dbReference type="Proteomes" id="UP000233556">
    <property type="component" value="Unassembled WGS sequence"/>
</dbReference>
<dbReference type="AlphaFoldDB" id="A0A2I0T522"/>
<dbReference type="Gene3D" id="2.60.40.10">
    <property type="entry name" value="Immunoglobulins"/>
    <property type="match status" value="2"/>
</dbReference>
<keyword evidence="1" id="KW-0677">Repeat</keyword>
<dbReference type="Pfam" id="PF07679">
    <property type="entry name" value="I-set"/>
    <property type="match status" value="1"/>
</dbReference>
<proteinExistence type="predicted"/>
<dbReference type="Pfam" id="PF00041">
    <property type="entry name" value="fn3"/>
    <property type="match status" value="1"/>
</dbReference>
<dbReference type="SMART" id="SM00060">
    <property type="entry name" value="FN3"/>
    <property type="match status" value="1"/>
</dbReference>
<accession>A0A2I0T522</accession>
<dbReference type="OrthoDB" id="6107607at2759"/>
<feature type="compositionally biased region" description="Pro residues" evidence="3">
    <location>
        <begin position="138"/>
        <end position="168"/>
    </location>
</feature>
<dbReference type="PRINTS" id="PR01217">
    <property type="entry name" value="PRICHEXTENSN"/>
</dbReference>
<reference evidence="6" key="1">
    <citation type="submission" date="2017-11" db="EMBL/GenBank/DDBJ databases">
        <authorList>
            <person name="Lima N.C."/>
            <person name="Parody-Merino A.M."/>
            <person name="Battley P.F."/>
            <person name="Fidler A.E."/>
            <person name="Prosdocimi F."/>
        </authorList>
    </citation>
    <scope>NUCLEOTIDE SEQUENCE [LARGE SCALE GENOMIC DNA]</scope>
</reference>
<gene>
    <name evidence="5" type="ORF">llap_20803</name>
</gene>
<dbReference type="InterPro" id="IPR013098">
    <property type="entry name" value="Ig_I-set"/>
</dbReference>
<feature type="compositionally biased region" description="Basic and acidic residues" evidence="3">
    <location>
        <begin position="124"/>
        <end position="137"/>
    </location>
</feature>
<organism evidence="5 6">
    <name type="scientific">Limosa lapponica baueri</name>
    <dbReference type="NCBI Taxonomy" id="1758121"/>
    <lineage>
        <taxon>Eukaryota</taxon>
        <taxon>Metazoa</taxon>
        <taxon>Chordata</taxon>
        <taxon>Craniata</taxon>
        <taxon>Vertebrata</taxon>
        <taxon>Euteleostomi</taxon>
        <taxon>Archelosauria</taxon>
        <taxon>Archosauria</taxon>
        <taxon>Dinosauria</taxon>
        <taxon>Saurischia</taxon>
        <taxon>Theropoda</taxon>
        <taxon>Coelurosauria</taxon>
        <taxon>Aves</taxon>
        <taxon>Neognathae</taxon>
        <taxon>Neoaves</taxon>
        <taxon>Charadriiformes</taxon>
        <taxon>Scolopacidae</taxon>
        <taxon>Limosa</taxon>
    </lineage>
</organism>
<protein>
    <submittedName>
        <fullName evidence="5">Myosin-binding protein h</fullName>
    </submittedName>
</protein>
<keyword evidence="2" id="KW-0393">Immunoglobulin domain</keyword>
<dbReference type="PROSITE" id="PS50853">
    <property type="entry name" value="FN3"/>
    <property type="match status" value="1"/>
</dbReference>
<evidence type="ECO:0000256" key="2">
    <source>
        <dbReference type="ARBA" id="ARBA00023319"/>
    </source>
</evidence>
<evidence type="ECO:0000313" key="5">
    <source>
        <dbReference type="EMBL" id="PKU28893.1"/>
    </source>
</evidence>
<dbReference type="GO" id="GO:0048738">
    <property type="term" value="P:cardiac muscle tissue development"/>
    <property type="evidence" value="ECO:0007669"/>
    <property type="project" value="TreeGrafter"/>
</dbReference>
<dbReference type="GO" id="GO:0045214">
    <property type="term" value="P:sarcomere organization"/>
    <property type="evidence" value="ECO:0007669"/>
    <property type="project" value="TreeGrafter"/>
</dbReference>
<dbReference type="InterPro" id="IPR036116">
    <property type="entry name" value="FN3_sf"/>
</dbReference>
<feature type="compositionally biased region" description="Low complexity" evidence="3">
    <location>
        <begin position="169"/>
        <end position="181"/>
    </location>
</feature>
<name>A0A2I0T522_LIMLA</name>
<reference evidence="6" key="2">
    <citation type="submission" date="2017-12" db="EMBL/GenBank/DDBJ databases">
        <title>Genome sequence of the Bar-tailed Godwit (Limosa lapponica baueri).</title>
        <authorList>
            <person name="Lima N.C.B."/>
            <person name="Parody-Merino A.M."/>
            <person name="Battley P.F."/>
            <person name="Fidler A.E."/>
            <person name="Prosdocimi F."/>
        </authorList>
    </citation>
    <scope>NUCLEOTIDE SEQUENCE [LARGE SCALE GENOMIC DNA]</scope>
</reference>
<evidence type="ECO:0000256" key="3">
    <source>
        <dbReference type="SAM" id="MobiDB-lite"/>
    </source>
</evidence>
<dbReference type="InterPro" id="IPR013783">
    <property type="entry name" value="Ig-like_fold"/>
</dbReference>
<feature type="compositionally biased region" description="Pro residues" evidence="3">
    <location>
        <begin position="182"/>
        <end position="194"/>
    </location>
</feature>
<dbReference type="GO" id="GO:0031430">
    <property type="term" value="C:M band"/>
    <property type="evidence" value="ECO:0007669"/>
    <property type="project" value="TreeGrafter"/>
</dbReference>
<dbReference type="SUPFAM" id="SSF49265">
    <property type="entry name" value="Fibronectin type III"/>
    <property type="match status" value="1"/>
</dbReference>
<dbReference type="InterPro" id="IPR003961">
    <property type="entry name" value="FN3_dom"/>
</dbReference>
<dbReference type="FunFam" id="2.60.40.10:FF:000031">
    <property type="entry name" value="Myosin-binding protein C, slow type"/>
    <property type="match status" value="1"/>
</dbReference>
<evidence type="ECO:0000313" key="6">
    <source>
        <dbReference type="Proteomes" id="UP000233556"/>
    </source>
</evidence>
<evidence type="ECO:0000256" key="1">
    <source>
        <dbReference type="ARBA" id="ARBA00022737"/>
    </source>
</evidence>
<feature type="region of interest" description="Disordered" evidence="3">
    <location>
        <begin position="87"/>
        <end position="215"/>
    </location>
</feature>
<dbReference type="PANTHER" id="PTHR14340">
    <property type="entry name" value="MICROFIBRIL-ASSOCIATED GLYCOPROTEIN 3"/>
    <property type="match status" value="1"/>
</dbReference>
<dbReference type="SUPFAM" id="SSF48726">
    <property type="entry name" value="Immunoglobulin"/>
    <property type="match status" value="1"/>
</dbReference>
<dbReference type="GO" id="GO:0008307">
    <property type="term" value="F:structural constituent of muscle"/>
    <property type="evidence" value="ECO:0007669"/>
    <property type="project" value="TreeGrafter"/>
</dbReference>